<organism evidence="3 4">
    <name type="scientific">Haloarcula marismortui ATCC 33799</name>
    <dbReference type="NCBI Taxonomy" id="662475"/>
    <lineage>
        <taxon>Archaea</taxon>
        <taxon>Methanobacteriati</taxon>
        <taxon>Methanobacteriota</taxon>
        <taxon>Stenosarchaea group</taxon>
        <taxon>Halobacteria</taxon>
        <taxon>Halobacteriales</taxon>
        <taxon>Haloarculaceae</taxon>
        <taxon>Haloarcula</taxon>
    </lineage>
</organism>
<dbReference type="RefSeq" id="WP_007187957.1">
    <property type="nucleotide sequence ID" value="NZ_AOLS01000011.1"/>
</dbReference>
<evidence type="ECO:0000313" key="4">
    <source>
        <dbReference type="Proteomes" id="UP000011687"/>
    </source>
</evidence>
<keyword evidence="4" id="KW-1185">Reference proteome</keyword>
<dbReference type="EMBL" id="AOLS01000011">
    <property type="protein sequence ID" value="EMA25429.1"/>
    <property type="molecule type" value="Genomic_DNA"/>
</dbReference>
<feature type="compositionally biased region" description="Acidic residues" evidence="1">
    <location>
        <begin position="99"/>
        <end position="108"/>
    </location>
</feature>
<evidence type="ECO:0000259" key="2">
    <source>
        <dbReference type="Pfam" id="PF25912"/>
    </source>
</evidence>
<feature type="domain" description="DUF7964" evidence="2">
    <location>
        <begin position="2"/>
        <end position="75"/>
    </location>
</feature>
<gene>
    <name evidence="3" type="ORF">C435_02512</name>
</gene>
<feature type="region of interest" description="Disordered" evidence="1">
    <location>
        <begin position="88"/>
        <end position="108"/>
    </location>
</feature>
<dbReference type="AlphaFoldDB" id="M0KYX6"/>
<dbReference type="InterPro" id="IPR058270">
    <property type="entry name" value="DUF7964"/>
</dbReference>
<proteinExistence type="predicted"/>
<sequence length="108" mass="12133">MSSSTLRELEEHDAIRAAMPMMARFHGDQEVADRVVLQTDAAAVVAGYGDDAWMVEHRVDGKDRDPDDVFEEAMFHAQAEQEMVVDEMEEMADSHTEVEIDPDAAEDH</sequence>
<name>M0KYX6_9EURY</name>
<reference evidence="3 4" key="1">
    <citation type="journal article" date="2014" name="PLoS Genet.">
        <title>Phylogenetically driven sequencing of extremely halophilic archaea reveals strategies for static and dynamic osmo-response.</title>
        <authorList>
            <person name="Becker E.A."/>
            <person name="Seitzer P.M."/>
            <person name="Tritt A."/>
            <person name="Larsen D."/>
            <person name="Krusor M."/>
            <person name="Yao A.I."/>
            <person name="Wu D."/>
            <person name="Madern D."/>
            <person name="Eisen J.A."/>
            <person name="Darling A.E."/>
            <person name="Facciotti M.T."/>
        </authorList>
    </citation>
    <scope>NUCLEOTIDE SEQUENCE [LARGE SCALE GENOMIC DNA]</scope>
    <source>
        <strain evidence="3 4">ATCC 33799</strain>
    </source>
</reference>
<protein>
    <recommendedName>
        <fullName evidence="2">DUF7964 domain-containing protein</fullName>
    </recommendedName>
</protein>
<dbReference type="Proteomes" id="UP000011687">
    <property type="component" value="Unassembled WGS sequence"/>
</dbReference>
<dbReference type="Pfam" id="PF25912">
    <property type="entry name" value="DUF7964"/>
    <property type="match status" value="1"/>
</dbReference>
<accession>M0KYX6</accession>
<dbReference type="PATRIC" id="fig|662475.6.peg.493"/>
<evidence type="ECO:0000313" key="3">
    <source>
        <dbReference type="EMBL" id="EMA25429.1"/>
    </source>
</evidence>
<evidence type="ECO:0000256" key="1">
    <source>
        <dbReference type="SAM" id="MobiDB-lite"/>
    </source>
</evidence>
<comment type="caution">
    <text evidence="3">The sequence shown here is derived from an EMBL/GenBank/DDBJ whole genome shotgun (WGS) entry which is preliminary data.</text>
</comment>